<comment type="caution">
    <text evidence="1">The sequence shown here is derived from an EMBL/GenBank/DDBJ whole genome shotgun (WGS) entry which is preliminary data.</text>
</comment>
<dbReference type="STRING" id="1965070.A0A443QLM8"/>
<dbReference type="Gene3D" id="2.60.40.10">
    <property type="entry name" value="Immunoglobulins"/>
    <property type="match status" value="1"/>
</dbReference>
<organism evidence="1 2">
    <name type="scientific">Dinothrombium tinctorium</name>
    <dbReference type="NCBI Taxonomy" id="1965070"/>
    <lineage>
        <taxon>Eukaryota</taxon>
        <taxon>Metazoa</taxon>
        <taxon>Ecdysozoa</taxon>
        <taxon>Arthropoda</taxon>
        <taxon>Chelicerata</taxon>
        <taxon>Arachnida</taxon>
        <taxon>Acari</taxon>
        <taxon>Acariformes</taxon>
        <taxon>Trombidiformes</taxon>
        <taxon>Prostigmata</taxon>
        <taxon>Anystina</taxon>
        <taxon>Parasitengona</taxon>
        <taxon>Trombidioidea</taxon>
        <taxon>Trombidiidae</taxon>
        <taxon>Dinothrombium</taxon>
    </lineage>
</organism>
<dbReference type="EMBL" id="NCKU01006004">
    <property type="protein sequence ID" value="RWS03933.1"/>
    <property type="molecule type" value="Genomic_DNA"/>
</dbReference>
<protein>
    <recommendedName>
        <fullName evidence="3">CD80-like immunoglobulin C2-set domain-containing protein</fullName>
    </recommendedName>
</protein>
<feature type="non-terminal residue" evidence="1">
    <location>
        <position position="1"/>
    </location>
</feature>
<sequence length="163" mass="18486">LPKEDPQIEGTRTEYQIGDLVNVSCKAGPAKPAAKLMWYINDEIAPLHYLREMVVDWPLRIQPAEGFEGLKATELYLTFIASRHHFANEMIKLRCTAVISQVFSRHQEVVVKDENKVRQLQSVTPMDYSSSNEIRLKCAATLFKVINTQSQETTINGYSGLSE</sequence>
<reference evidence="1 2" key="1">
    <citation type="journal article" date="2018" name="Gigascience">
        <title>Genomes of trombidid mites reveal novel predicted allergens and laterally-transferred genes associated with secondary metabolism.</title>
        <authorList>
            <person name="Dong X."/>
            <person name="Chaisiri K."/>
            <person name="Xia D."/>
            <person name="Armstrong S.D."/>
            <person name="Fang Y."/>
            <person name="Donnelly M.J."/>
            <person name="Kadowaki T."/>
            <person name="McGarry J.W."/>
            <person name="Darby A.C."/>
            <person name="Makepeace B.L."/>
        </authorList>
    </citation>
    <scope>NUCLEOTIDE SEQUENCE [LARGE SCALE GENOMIC DNA]</scope>
    <source>
        <strain evidence="1">UoL-WK</strain>
    </source>
</reference>
<dbReference type="InterPro" id="IPR013783">
    <property type="entry name" value="Ig-like_fold"/>
</dbReference>
<dbReference type="AlphaFoldDB" id="A0A443QLM8"/>
<keyword evidence="2" id="KW-1185">Reference proteome</keyword>
<name>A0A443QLM8_9ACAR</name>
<evidence type="ECO:0000313" key="2">
    <source>
        <dbReference type="Proteomes" id="UP000285301"/>
    </source>
</evidence>
<dbReference type="PANTHER" id="PTHR21261">
    <property type="entry name" value="BEAT PROTEIN"/>
    <property type="match status" value="1"/>
</dbReference>
<evidence type="ECO:0000313" key="1">
    <source>
        <dbReference type="EMBL" id="RWS03933.1"/>
    </source>
</evidence>
<dbReference type="PANTHER" id="PTHR21261:SF15">
    <property type="entry name" value="BEATEN PATH IIIA, ISOFORM D-RELATED"/>
    <property type="match status" value="1"/>
</dbReference>
<dbReference type="Proteomes" id="UP000285301">
    <property type="component" value="Unassembled WGS sequence"/>
</dbReference>
<dbReference type="OrthoDB" id="6492326at2759"/>
<feature type="non-terminal residue" evidence="1">
    <location>
        <position position="163"/>
    </location>
</feature>
<proteinExistence type="predicted"/>
<evidence type="ECO:0008006" key="3">
    <source>
        <dbReference type="Google" id="ProtNLM"/>
    </source>
</evidence>
<accession>A0A443QLM8</accession>
<gene>
    <name evidence="1" type="ORF">B4U79_12225</name>
</gene>